<keyword evidence="2" id="KW-1185">Reference proteome</keyword>
<protein>
    <submittedName>
        <fullName evidence="1">Uncharacterized protein</fullName>
    </submittedName>
</protein>
<sequence>MKVKLKYGVDQLLFGMKQKDVEAIYGKPNKQYIDEEDNIVYMYNAYKMRLTFYDEEELRLGYITSTNENLELFDTKIIGKSWNEIHQLLQNNKLKDFETEIVDGTENYFFEDSWLFVNVDYNQVFKIEIGAVFTNQDEFDWKF</sequence>
<evidence type="ECO:0000313" key="1">
    <source>
        <dbReference type="EMBL" id="MVO10475.1"/>
    </source>
</evidence>
<reference evidence="2" key="1">
    <citation type="submission" date="2019-05" db="EMBL/GenBank/DDBJ databases">
        <title>Flavobacterium profundi sp. nov., isolated from a deep-sea seamount.</title>
        <authorList>
            <person name="Zhang D.-C."/>
        </authorList>
    </citation>
    <scope>NUCLEOTIDE SEQUENCE [LARGE SCALE GENOMIC DNA]</scope>
    <source>
        <strain evidence="2">TP390</strain>
    </source>
</reference>
<comment type="caution">
    <text evidence="1">The sequence shown here is derived from an EMBL/GenBank/DDBJ whole genome shotgun (WGS) entry which is preliminary data.</text>
</comment>
<proteinExistence type="predicted"/>
<dbReference type="Proteomes" id="UP000431264">
    <property type="component" value="Unassembled WGS sequence"/>
</dbReference>
<dbReference type="EMBL" id="WQLW01000012">
    <property type="protein sequence ID" value="MVO10475.1"/>
    <property type="molecule type" value="Genomic_DNA"/>
</dbReference>
<evidence type="ECO:0000313" key="2">
    <source>
        <dbReference type="Proteomes" id="UP000431264"/>
    </source>
</evidence>
<name>A0A6I4IUJ4_9FLAO</name>
<dbReference type="AlphaFoldDB" id="A0A6I4IUJ4"/>
<accession>A0A6I4IUJ4</accession>
<dbReference type="OrthoDB" id="5701146at2"/>
<gene>
    <name evidence="1" type="ORF">GOQ30_14980</name>
</gene>
<organism evidence="1 2">
    <name type="scientific">Flavobacterium profundi</name>
    <dbReference type="NCBI Taxonomy" id="1774945"/>
    <lineage>
        <taxon>Bacteria</taxon>
        <taxon>Pseudomonadati</taxon>
        <taxon>Bacteroidota</taxon>
        <taxon>Flavobacteriia</taxon>
        <taxon>Flavobacteriales</taxon>
        <taxon>Flavobacteriaceae</taxon>
        <taxon>Flavobacterium</taxon>
    </lineage>
</organism>
<dbReference type="RefSeq" id="WP_140998899.1">
    <property type="nucleotide sequence ID" value="NZ_VDCZ01000012.1"/>
</dbReference>